<dbReference type="AlphaFoldDB" id="A0A329TY28"/>
<organism evidence="2 3">
    <name type="scientific">Faecalibacterium prausnitzii</name>
    <dbReference type="NCBI Taxonomy" id="853"/>
    <lineage>
        <taxon>Bacteria</taxon>
        <taxon>Bacillati</taxon>
        <taxon>Bacillota</taxon>
        <taxon>Clostridia</taxon>
        <taxon>Eubacteriales</taxon>
        <taxon>Oscillospiraceae</taxon>
        <taxon>Faecalibacterium</taxon>
    </lineage>
</organism>
<gene>
    <name evidence="2" type="ORF">C4N26_08770</name>
</gene>
<name>A0A329TY28_9FIRM</name>
<evidence type="ECO:0000313" key="3">
    <source>
        <dbReference type="Proteomes" id="UP000251144"/>
    </source>
</evidence>
<evidence type="ECO:0000256" key="1">
    <source>
        <dbReference type="SAM" id="SignalP"/>
    </source>
</evidence>
<evidence type="ECO:0000313" key="2">
    <source>
        <dbReference type="EMBL" id="RAW53974.1"/>
    </source>
</evidence>
<keyword evidence="1" id="KW-0732">Signal</keyword>
<proteinExistence type="predicted"/>
<feature type="signal peptide" evidence="1">
    <location>
        <begin position="1"/>
        <end position="26"/>
    </location>
</feature>
<sequence>MKLYQKLISLLVAAVMAAVLMPVCMAAPGDSVETRVNNALAQRTGAELYQEIVTTAPDGTTQTMIAARSNGNAYIKMDMGDAGSLVYILKDGQGYLVDDASRMAVKGEVPTVSVSEAVSADKGKAQEIPCTVTTVNVNGQDCEALSYTVTDANGQTATVSYCLVGDDLRYVVTDAAEGRTIVEYRVTSTTVDQNLFNIPADYQILTQAEFEAAQANH</sequence>
<dbReference type="RefSeq" id="WP_158401131.1">
    <property type="nucleotide sequence ID" value="NZ_PRLB01000007.1"/>
</dbReference>
<comment type="caution">
    <text evidence="2">The sequence shown here is derived from an EMBL/GenBank/DDBJ whole genome shotgun (WGS) entry which is preliminary data.</text>
</comment>
<reference evidence="2 3" key="1">
    <citation type="submission" date="2018-02" db="EMBL/GenBank/DDBJ databases">
        <title>Complete genome sequencing of Faecalibacterium prausnitzii strains isolated from the human gut.</title>
        <authorList>
            <person name="Fitzgerald B.C."/>
            <person name="Shkoporov A.N."/>
            <person name="Ross P.R."/>
            <person name="Hill C."/>
        </authorList>
    </citation>
    <scope>NUCLEOTIDE SEQUENCE [LARGE SCALE GENOMIC DNA]</scope>
    <source>
        <strain evidence="2 3">APC942/32-1</strain>
    </source>
</reference>
<feature type="chain" id="PRO_5016412298" evidence="1">
    <location>
        <begin position="27"/>
        <end position="217"/>
    </location>
</feature>
<dbReference type="EMBL" id="PRLB01000007">
    <property type="protein sequence ID" value="RAW53974.1"/>
    <property type="molecule type" value="Genomic_DNA"/>
</dbReference>
<dbReference type="Proteomes" id="UP000251144">
    <property type="component" value="Unassembled WGS sequence"/>
</dbReference>
<protein>
    <submittedName>
        <fullName evidence="2">Uncharacterized protein</fullName>
    </submittedName>
</protein>
<accession>A0A329TY28</accession>